<evidence type="ECO:0000256" key="2">
    <source>
        <dbReference type="ARBA" id="ARBA00022763"/>
    </source>
</evidence>
<protein>
    <submittedName>
        <fullName evidence="11">DEAD/DEAH box helicase</fullName>
    </submittedName>
</protein>
<dbReference type="SUPFAM" id="SSF52540">
    <property type="entry name" value="P-loop containing nucleoside triphosphate hydrolases"/>
    <property type="match status" value="1"/>
</dbReference>
<keyword evidence="8" id="KW-0413">Isomerase</keyword>
<dbReference type="Pfam" id="PF23236">
    <property type="entry name" value="WHD_2nd_Lhr"/>
    <property type="match status" value="1"/>
</dbReference>
<dbReference type="PANTHER" id="PTHR47962">
    <property type="entry name" value="ATP-DEPENDENT HELICASE LHR-RELATED-RELATED"/>
    <property type="match status" value="1"/>
</dbReference>
<dbReference type="Pfam" id="PF23234">
    <property type="entry name" value="WHD_4th_Lhr"/>
    <property type="match status" value="1"/>
</dbReference>
<organism evidence="11 12">
    <name type="scientific">Thioalkalivibrio versutus</name>
    <dbReference type="NCBI Taxonomy" id="106634"/>
    <lineage>
        <taxon>Bacteria</taxon>
        <taxon>Pseudomonadati</taxon>
        <taxon>Pseudomonadota</taxon>
        <taxon>Gammaproteobacteria</taxon>
        <taxon>Chromatiales</taxon>
        <taxon>Ectothiorhodospiraceae</taxon>
        <taxon>Thioalkalivibrio</taxon>
    </lineage>
</organism>
<dbReference type="Pfam" id="PF00271">
    <property type="entry name" value="Helicase_C"/>
    <property type="match status" value="1"/>
</dbReference>
<keyword evidence="1" id="KW-0547">Nucleotide-binding</keyword>
<dbReference type="GO" id="GO:0005524">
    <property type="term" value="F:ATP binding"/>
    <property type="evidence" value="ECO:0007669"/>
    <property type="project" value="UniProtKB-KW"/>
</dbReference>
<evidence type="ECO:0000313" key="12">
    <source>
        <dbReference type="Proteomes" id="UP000064201"/>
    </source>
</evidence>
<keyword evidence="6" id="KW-0238">DNA-binding</keyword>
<dbReference type="KEGG" id="tvr:TVD_01980"/>
<reference evidence="11 12" key="1">
    <citation type="submission" date="2015-04" db="EMBL/GenBank/DDBJ databases">
        <title>Complete Sequence for the Genome of the Thioalkalivibrio versutus D301.</title>
        <authorList>
            <person name="Mu T."/>
            <person name="Zhou J."/>
            <person name="Xu X."/>
        </authorList>
    </citation>
    <scope>NUCLEOTIDE SEQUENCE [LARGE SCALE GENOMIC DNA]</scope>
    <source>
        <strain evidence="11 12">D301</strain>
    </source>
</reference>
<evidence type="ECO:0000256" key="7">
    <source>
        <dbReference type="ARBA" id="ARBA00023204"/>
    </source>
</evidence>
<dbReference type="Proteomes" id="UP000064201">
    <property type="component" value="Chromosome"/>
</dbReference>
<dbReference type="InterPro" id="IPR013701">
    <property type="entry name" value="Lhr-like_DEAD/DEAH_assoc"/>
</dbReference>
<feature type="domain" description="Helicase C-terminal" evidence="10">
    <location>
        <begin position="290"/>
        <end position="454"/>
    </location>
</feature>
<dbReference type="InterPro" id="IPR014001">
    <property type="entry name" value="Helicase_ATP-bd"/>
</dbReference>
<keyword evidence="7" id="KW-0234">DNA repair</keyword>
<dbReference type="InterPro" id="IPR045628">
    <property type="entry name" value="Lhr_WH_dom"/>
</dbReference>
<keyword evidence="4 11" id="KW-0347">Helicase</keyword>
<accession>A0A0G3FZ34</accession>
<dbReference type="InterPro" id="IPR055369">
    <property type="entry name" value="WH2_Lhr"/>
</dbReference>
<keyword evidence="3" id="KW-0378">Hydrolase</keyword>
<dbReference type="EMBL" id="CP011367">
    <property type="protein sequence ID" value="AKJ94215.1"/>
    <property type="molecule type" value="Genomic_DNA"/>
</dbReference>
<dbReference type="Pfam" id="PF00270">
    <property type="entry name" value="DEAD"/>
    <property type="match status" value="1"/>
</dbReference>
<name>A0A0G3FZ34_9GAMM</name>
<dbReference type="PANTHER" id="PTHR47962:SF5">
    <property type="entry name" value="ATP-DEPENDENT HELICASE LHR-RELATED"/>
    <property type="match status" value="1"/>
</dbReference>
<dbReference type="Gene3D" id="3.40.50.300">
    <property type="entry name" value="P-loop containing nucleotide triphosphate hydrolases"/>
    <property type="match status" value="2"/>
</dbReference>
<evidence type="ECO:0000259" key="10">
    <source>
        <dbReference type="PROSITE" id="PS51194"/>
    </source>
</evidence>
<dbReference type="SMART" id="SM00490">
    <property type="entry name" value="HELICc"/>
    <property type="match status" value="1"/>
</dbReference>
<dbReference type="RefSeq" id="WP_047250680.1">
    <property type="nucleotide sequence ID" value="NZ_CP011367.1"/>
</dbReference>
<dbReference type="Pfam" id="PF23235">
    <property type="entry name" value="WHD_3rd_Lhr"/>
    <property type="match status" value="1"/>
</dbReference>
<dbReference type="InterPro" id="IPR003593">
    <property type="entry name" value="AAA+_ATPase"/>
</dbReference>
<dbReference type="STRING" id="106634.TVD_01980"/>
<feature type="domain" description="Helicase ATP-binding" evidence="9">
    <location>
        <begin position="29"/>
        <end position="222"/>
    </location>
</feature>
<evidence type="ECO:0000259" key="9">
    <source>
        <dbReference type="PROSITE" id="PS51192"/>
    </source>
</evidence>
<dbReference type="Pfam" id="PF19306">
    <property type="entry name" value="WHD_Lhr"/>
    <property type="match status" value="1"/>
</dbReference>
<dbReference type="OrthoDB" id="9815222at2"/>
<keyword evidence="2" id="KW-0227">DNA damage</keyword>
<proteinExistence type="predicted"/>
<dbReference type="PROSITE" id="PS51194">
    <property type="entry name" value="HELICASE_CTER"/>
    <property type="match status" value="1"/>
</dbReference>
<keyword evidence="12" id="KW-1185">Reference proteome</keyword>
<dbReference type="GO" id="GO:0003677">
    <property type="term" value="F:DNA binding"/>
    <property type="evidence" value="ECO:0007669"/>
    <property type="project" value="UniProtKB-KW"/>
</dbReference>
<dbReference type="InterPro" id="IPR011545">
    <property type="entry name" value="DEAD/DEAH_box_helicase_dom"/>
</dbReference>
<dbReference type="GO" id="GO:0016887">
    <property type="term" value="F:ATP hydrolysis activity"/>
    <property type="evidence" value="ECO:0007669"/>
    <property type="project" value="TreeGrafter"/>
</dbReference>
<gene>
    <name evidence="11" type="ORF">TVD_01980</name>
</gene>
<dbReference type="InterPro" id="IPR052511">
    <property type="entry name" value="ATP-dep_Helicase"/>
</dbReference>
<dbReference type="InterPro" id="IPR055368">
    <property type="entry name" value="WH3_Lhr"/>
</dbReference>
<dbReference type="InterPro" id="IPR055367">
    <property type="entry name" value="WH4_Lhr"/>
</dbReference>
<dbReference type="SMART" id="SM00382">
    <property type="entry name" value="AAA"/>
    <property type="match status" value="1"/>
</dbReference>
<dbReference type="InterPro" id="IPR027417">
    <property type="entry name" value="P-loop_NTPase"/>
</dbReference>
<evidence type="ECO:0000313" key="11">
    <source>
        <dbReference type="EMBL" id="AKJ94215.1"/>
    </source>
</evidence>
<dbReference type="SMART" id="SM00487">
    <property type="entry name" value="DEXDc"/>
    <property type="match status" value="1"/>
</dbReference>
<dbReference type="PATRIC" id="fig|106634.4.peg.402"/>
<evidence type="ECO:0000256" key="1">
    <source>
        <dbReference type="ARBA" id="ARBA00022741"/>
    </source>
</evidence>
<dbReference type="InterPro" id="IPR001650">
    <property type="entry name" value="Helicase_C-like"/>
</dbReference>
<evidence type="ECO:0000256" key="6">
    <source>
        <dbReference type="ARBA" id="ARBA00023125"/>
    </source>
</evidence>
<dbReference type="GO" id="GO:0006281">
    <property type="term" value="P:DNA repair"/>
    <property type="evidence" value="ECO:0007669"/>
    <property type="project" value="UniProtKB-KW"/>
</dbReference>
<evidence type="ECO:0000256" key="4">
    <source>
        <dbReference type="ARBA" id="ARBA00022806"/>
    </source>
</evidence>
<dbReference type="GO" id="GO:0004386">
    <property type="term" value="F:helicase activity"/>
    <property type="evidence" value="ECO:0007669"/>
    <property type="project" value="UniProtKB-KW"/>
</dbReference>
<evidence type="ECO:0000256" key="3">
    <source>
        <dbReference type="ARBA" id="ARBA00022801"/>
    </source>
</evidence>
<evidence type="ECO:0000256" key="5">
    <source>
        <dbReference type="ARBA" id="ARBA00022840"/>
    </source>
</evidence>
<dbReference type="Pfam" id="PF08494">
    <property type="entry name" value="DEAD_assoc"/>
    <property type="match status" value="1"/>
</dbReference>
<sequence length="1508" mass="164748">MPVTPFRPATDTWFREAFEQATPIQSRGWPAIRAGHHCLLIAPTGSGKTLAAFLSAIDRLTGEPAPEPRTGYSVLYISPLKALATDIERNLRAPLTGITRTAARLGDESAREPVVHIRTGDTPQAERRAQAREPGDILVTTPESLYLLLGSKAAENLESVHTVIIDEVHALAGNKRGAHLALSLERLAERCGEDPQRIGLSATVHPMEVARGFLGGDREVEVIDAAEAPRLDLEILAPEEPPAAHAPPTLEASEGAETIPSGSILGAVYGQGTGPLPGGGGDRAARLEPRLLAAILEHRSTIVFVNSRGLCERLVQRINDAWREQHPEDAKKPEDLVAAHHGSVSHERRAEIEGRLKTGRLRGIVATSSLELGIDMGAVDLVIMVESPGSVARGLQRAGRAGHGVGQVSRSLLLPRFRGDLLECAVIGERMQVGALEPIHAPHNPLDVLAQQLVAMVCERPRTVDELHALIRRAAPWRELSRPLLEATLDMLSGHYPSTDFADMRPWLAWDRARDELTPRRGAALAARLNAGTIPDRGLYGVHVGEGGPRIGELDEEMVFELKTGENVTLGASTWHVEAITRDRVLVSPAPGEVGKLPFWHGDGPGRPIELGRAIGAATERLARMDRAERATWLTEHAPLSEAAVETLGDYIDEQREATGQLPSDKRIVVERFRDEVGDWRVCILTPFGARVHAPWALALQGALTSTSGFEVQVMYTDDGIVLRLADSEDLPELDSLFPDPEELEETVTRELGHSTLFASAFRENAARALLLVRNRPGQRTPLWAQRLKSQQLLASVREYASFPVVLETYRQVLADVFDLDALREILRGVQERHIRVHEVETPRASPFARSLVFAYVAAYIYEQDAPMAERKAQALTLDRGMLAELLGQAELRELIDPDALAELEAELAHTTEATQVRDADELHDLLRRRGDLTREEIEAAAADNPAPWLQTLAGGLRAVEVRIAGEPRWIAAEDAALFRDALGVVPPPGLPAGFLEPPQRPLEQLLRRYARTHGPFRVEDLGVRYGFAPGALLPALETLEGAGVLLRGEIRPQGQGEDWCELDILRRLKRRTLARLRDEAAAVDARALGRFLPAWQGLSEPGSGIGTLREVLTQLEGVALPWSAWTAHVLPMRVRDFSLDALDRITASGEFVWVGSGALGPRDGRIRFLRREQAMVLLEPDTPETVAPARDDPLAQAILETLDRRGACFYMELERAAREAQPDARQDAIEAAIWDRVWAGQITNDTFAPLRSLGQRKGSARGRRRPGQGLAGGRWSRVADLIDPGVSLTERAREQAENLLARYGVVSREMARAEGLPGGFGRVYPVYRAMEDAGKLRRGHFVEGLTGAQFARAGAVDRLRALERTADATPEPQWLTSVDPANPWGQLLPWPQPPDAAEGRLRRVAGALVALAGGQPLLYLAASGRQLFVWETIPGSDTAEEHATLVTDAIRQLTGSGSRWLPKRRGITIESINGEPARQSPFAAALRAAGAMGEVRGLRLEPPAGRR</sequence>
<keyword evidence="5" id="KW-0067">ATP-binding</keyword>
<dbReference type="PROSITE" id="PS51192">
    <property type="entry name" value="HELICASE_ATP_BIND_1"/>
    <property type="match status" value="1"/>
</dbReference>
<evidence type="ECO:0000256" key="8">
    <source>
        <dbReference type="ARBA" id="ARBA00023235"/>
    </source>
</evidence>